<feature type="region of interest" description="Disordered" evidence="1">
    <location>
        <begin position="778"/>
        <end position="867"/>
    </location>
</feature>
<dbReference type="PANTHER" id="PTHR11439">
    <property type="entry name" value="GAG-POL-RELATED RETROTRANSPOSON"/>
    <property type="match status" value="1"/>
</dbReference>
<sequence length="933" mass="106560">MCGGDDREWCLAVLVSGGGVKSRKNGLKVSAGKECTVLCLVQSLLKGTTGWGKPENQWSGDKRKAANLDQRLKSLIMSVFPDDQMNSIINCLTAKSTWDDLILYHKGPSDVKESRVMDLKLCYNTFKFKEEDTRISNEYLNDLEEEYQARALLAKSKRFSKKEEVSSDDNEMVEVKVLMALAEENDVVSKEGTRTGEWVKISMRKCDIKKPIWYLDSRCSRHMTGVKSYLHKYVEQSGPKVVFGDDSTCTTEGYGSIKCNGIVFTKVAFVNGLKGTIFNSNKEVVMIAPRVRDLYVLDMTSSAQESCFFAKASENLYWIWDKKLAHLNFKTINKPAKQNLVIGLPSLVYSKDKPCSSCEKENHHKASFKTKQTFSIKKCLYLLHMDLFGPVTLRSINHEKYSIVIVNEYSRVFNTRRQQTEETYLITFDECPDAIKFLKHLVDNINIAETERYPLDEYLHPYEPSQRWSQDKHIELVNIIGNPGARMLIRAMAKQLSAASAHECLFVDFLSKEEPKKIRKSKRGISINHEKYIKDLLKKYDINGSSVKTPMVPPNNLRPDLSGKSVNETQYRGMIGSLMYLTVSRSDIKLSTCLCARYQANPKESHLIDVKRVFRDHVLKGDIELHFIPTQYQLTNIFTKPLDEPTFKRLIVELDFISKCCLKEAFTRAPNQYKEYLSEVWYTAKTLDESKVDYAKIIWEDLIHKMNKKTREKIVPYPRFLSLLLEHMIPKYENEELTINPTQVFSVHNLTLKPNKPKEPPFTNHMKAIYNLDVHVDSKAPKPSSQTEEVPQGKKPRAKSRLRRKRSSKHTLVGEMHKEAQQVDGGPTSLGAISKEGAHPQLSSDKTKSARDGLKTANTDSGANEESRANDISLKVKLEDLSNILKDTRSAFFTPESPPDEPIIVSVESKEEEKVARDKDTEATWFAKSLYYV</sequence>
<feature type="compositionally biased region" description="Basic residues" evidence="1">
    <location>
        <begin position="794"/>
        <end position="809"/>
    </location>
</feature>
<dbReference type="Pfam" id="PF22936">
    <property type="entry name" value="Pol_BBD"/>
    <property type="match status" value="1"/>
</dbReference>
<dbReference type="PANTHER" id="PTHR11439:SF463">
    <property type="entry name" value="REVERSE TRANSCRIPTASE TY1_COPIA-TYPE DOMAIN-CONTAINING PROTEIN"/>
    <property type="match status" value="1"/>
</dbReference>
<proteinExistence type="predicted"/>
<reference evidence="4" key="1">
    <citation type="journal article" date="2019" name="Sci. Rep.">
        <title>Draft genome of Tanacetum cinerariifolium, the natural source of mosquito coil.</title>
        <authorList>
            <person name="Yamashiro T."/>
            <person name="Shiraishi A."/>
            <person name="Satake H."/>
            <person name="Nakayama K."/>
        </authorList>
    </citation>
    <scope>NUCLEOTIDE SEQUENCE</scope>
</reference>
<dbReference type="EMBL" id="BKCJ010114374">
    <property type="protein sequence ID" value="GEX53991.1"/>
    <property type="molecule type" value="Genomic_DNA"/>
</dbReference>
<evidence type="ECO:0000259" key="2">
    <source>
        <dbReference type="Pfam" id="PF13976"/>
    </source>
</evidence>
<dbReference type="Pfam" id="PF13976">
    <property type="entry name" value="gag_pre-integrs"/>
    <property type="match status" value="1"/>
</dbReference>
<dbReference type="InterPro" id="IPR054722">
    <property type="entry name" value="PolX-like_BBD"/>
</dbReference>
<evidence type="ECO:0000256" key="1">
    <source>
        <dbReference type="SAM" id="MobiDB-lite"/>
    </source>
</evidence>
<gene>
    <name evidence="4" type="ORF">Tci_325966</name>
</gene>
<dbReference type="AlphaFoldDB" id="A0A699H7A7"/>
<dbReference type="InterPro" id="IPR025724">
    <property type="entry name" value="GAG-pre-integrase_dom"/>
</dbReference>
<evidence type="ECO:0000259" key="3">
    <source>
        <dbReference type="Pfam" id="PF22936"/>
    </source>
</evidence>
<evidence type="ECO:0000313" key="4">
    <source>
        <dbReference type="EMBL" id="GEX53991.1"/>
    </source>
</evidence>
<accession>A0A699H7A7</accession>
<feature type="compositionally biased region" description="Basic and acidic residues" evidence="1">
    <location>
        <begin position="845"/>
        <end position="854"/>
    </location>
</feature>
<comment type="caution">
    <text evidence="4">The sequence shown here is derived from an EMBL/GenBank/DDBJ whole genome shotgun (WGS) entry which is preliminary data.</text>
</comment>
<protein>
    <submittedName>
        <fullName evidence="4">Retrovirus-related Pol polyprotein from transposon TNT 1-94</fullName>
    </submittedName>
</protein>
<feature type="domain" description="GAG-pre-integrase" evidence="2">
    <location>
        <begin position="293"/>
        <end position="360"/>
    </location>
</feature>
<organism evidence="4">
    <name type="scientific">Tanacetum cinerariifolium</name>
    <name type="common">Dalmatian daisy</name>
    <name type="synonym">Chrysanthemum cinerariifolium</name>
    <dbReference type="NCBI Taxonomy" id="118510"/>
    <lineage>
        <taxon>Eukaryota</taxon>
        <taxon>Viridiplantae</taxon>
        <taxon>Streptophyta</taxon>
        <taxon>Embryophyta</taxon>
        <taxon>Tracheophyta</taxon>
        <taxon>Spermatophyta</taxon>
        <taxon>Magnoliopsida</taxon>
        <taxon>eudicotyledons</taxon>
        <taxon>Gunneridae</taxon>
        <taxon>Pentapetalae</taxon>
        <taxon>asterids</taxon>
        <taxon>campanulids</taxon>
        <taxon>Asterales</taxon>
        <taxon>Asteraceae</taxon>
        <taxon>Asteroideae</taxon>
        <taxon>Anthemideae</taxon>
        <taxon>Anthemidinae</taxon>
        <taxon>Tanacetum</taxon>
    </lineage>
</organism>
<feature type="domain" description="Retrovirus-related Pol polyprotein from transposon TNT 1-94-like beta-barrel" evidence="3">
    <location>
        <begin position="213"/>
        <end position="278"/>
    </location>
</feature>
<name>A0A699H7A7_TANCI</name>